<dbReference type="RefSeq" id="WP_136642702.1">
    <property type="nucleotide sequence ID" value="NZ_QYRT01000026.1"/>
</dbReference>
<keyword evidence="2" id="KW-0732">Signal</keyword>
<dbReference type="Proteomes" id="UP000306192">
    <property type="component" value="Unassembled WGS sequence"/>
</dbReference>
<feature type="chain" id="PRO_5020411198" description="Cadherin domain-containing protein" evidence="2">
    <location>
        <begin position="30"/>
        <end position="551"/>
    </location>
</feature>
<keyword evidence="4" id="KW-1185">Reference proteome</keyword>
<dbReference type="OrthoDB" id="5122946at2"/>
<feature type="compositionally biased region" description="Basic and acidic residues" evidence="1">
    <location>
        <begin position="102"/>
        <end position="115"/>
    </location>
</feature>
<feature type="compositionally biased region" description="Gly residues" evidence="1">
    <location>
        <begin position="35"/>
        <end position="51"/>
    </location>
</feature>
<evidence type="ECO:0000313" key="4">
    <source>
        <dbReference type="Proteomes" id="UP000306192"/>
    </source>
</evidence>
<feature type="signal peptide" evidence="2">
    <location>
        <begin position="1"/>
        <end position="29"/>
    </location>
</feature>
<feature type="region of interest" description="Disordered" evidence="1">
    <location>
        <begin position="33"/>
        <end position="127"/>
    </location>
</feature>
<proteinExistence type="predicted"/>
<reference evidence="3 4" key="1">
    <citation type="journal article" date="2019" name="Microorganisms">
        <title>Systematic Affiliation and Genome Analysis of Subtercola vilae DB165(T) with Particular Emphasis on Cold Adaptation of an Isolate from a High-Altitude Cold Volcano Lake.</title>
        <authorList>
            <person name="Villalobos A.S."/>
            <person name="Wiese J."/>
            <person name="Imhoff J.F."/>
            <person name="Dorador C."/>
            <person name="Keller A."/>
            <person name="Hentschel U."/>
        </authorList>
    </citation>
    <scope>NUCLEOTIDE SEQUENCE [LARGE SCALE GENOMIC DNA]</scope>
    <source>
        <strain evidence="3 4">DB165</strain>
    </source>
</reference>
<dbReference type="EMBL" id="QYRT01000026">
    <property type="protein sequence ID" value="TIH34435.1"/>
    <property type="molecule type" value="Genomic_DNA"/>
</dbReference>
<evidence type="ECO:0000256" key="1">
    <source>
        <dbReference type="SAM" id="MobiDB-lite"/>
    </source>
</evidence>
<evidence type="ECO:0000256" key="2">
    <source>
        <dbReference type="SAM" id="SignalP"/>
    </source>
</evidence>
<organism evidence="3 4">
    <name type="scientific">Subtercola vilae</name>
    <dbReference type="NCBI Taxonomy" id="2056433"/>
    <lineage>
        <taxon>Bacteria</taxon>
        <taxon>Bacillati</taxon>
        <taxon>Actinomycetota</taxon>
        <taxon>Actinomycetes</taxon>
        <taxon>Micrococcales</taxon>
        <taxon>Microbacteriaceae</taxon>
        <taxon>Subtercola</taxon>
    </lineage>
</organism>
<evidence type="ECO:0000313" key="3">
    <source>
        <dbReference type="EMBL" id="TIH34435.1"/>
    </source>
</evidence>
<accession>A0A4T2BRY5</accession>
<protein>
    <recommendedName>
        <fullName evidence="5">Cadherin domain-containing protein</fullName>
    </recommendedName>
</protein>
<sequence length="551" mass="56559">MTTKKFLLATTLCAAVVLGGLGSGAAAFADEPSGWHGGGGAVDDPSTGGGPLDDSSGKLVIYEPAPKDATPRPTPPGFRLPLPGMTPREDSSSGAGGARSSKGGDKSTGGDKSSPDEPTDFINPFAGTKGAKTPVTLDVFRTGSSVDTFDRVTLTTAKDLAKLAAVEPITGKMGPGMFVQTGVSISFTSDVMSSAADITQAIFTLSRGGISSCKRSDATFVCTFTKQRQSRSRPTIDTTGIADFAPPAGDEQPVPLCTGQARDGGFGIATIISVADVSCDASADVAPVGLEIGHLYTDPALGIPTVRPGDGSIVYDAPQSAQGQYVTVQAWAVAADGTTSWPFYVAIRNRYAPEAKPQTTIEAVRGVDTVIPASSLFSDEDVDLYGVESGDHLTSTVTSNAAEGGAWFDGAGNLHFQSIDVIHGDYTDHVTVKAVDAFGLPSPDLTLTVHVSDLMPGCATSGTTTDTVTPVRIELRCWIAPVAGWRQIAGLDYSIVEAPAFGTLSAIDPVSGTATYTPDPAHAGPVSLTFRADNNGASRDAAFTVNVTSAP</sequence>
<dbReference type="AlphaFoldDB" id="A0A4T2BRY5"/>
<evidence type="ECO:0008006" key="5">
    <source>
        <dbReference type="Google" id="ProtNLM"/>
    </source>
</evidence>
<gene>
    <name evidence="3" type="ORF">D4765_12865</name>
</gene>
<name>A0A4T2BRY5_9MICO</name>
<comment type="caution">
    <text evidence="3">The sequence shown here is derived from an EMBL/GenBank/DDBJ whole genome shotgun (WGS) entry which is preliminary data.</text>
</comment>